<evidence type="ECO:0000313" key="3">
    <source>
        <dbReference type="EMBL" id="MCO8275884.1"/>
    </source>
</evidence>
<dbReference type="EMBL" id="JAMYJR010000040">
    <property type="protein sequence ID" value="MCO8275884.1"/>
    <property type="molecule type" value="Genomic_DNA"/>
</dbReference>
<evidence type="ECO:0008006" key="5">
    <source>
        <dbReference type="Google" id="ProtNLM"/>
    </source>
</evidence>
<gene>
    <name evidence="3" type="ORF">M1L60_35430</name>
</gene>
<sequence>MITAHRLAAIATLAALGACSADPTPSPTPATSEASPVTSRPAAPTTAAAAAKPVKVPAVADGELVRRVITIRDGVSHGQTTVRRDADRNREYMVQAACAAEDPARILTYVVKVGANEREYVRGEFPCDGTVRQDGISRLERGQILVYLEGGPVASAYAVIVPMTAG</sequence>
<protein>
    <recommendedName>
        <fullName evidence="5">Lipoprotein</fullName>
    </recommendedName>
</protein>
<accession>A0ABT1DYF3</accession>
<feature type="region of interest" description="Disordered" evidence="1">
    <location>
        <begin position="20"/>
        <end position="51"/>
    </location>
</feature>
<dbReference type="PROSITE" id="PS51257">
    <property type="entry name" value="PROKAR_LIPOPROTEIN"/>
    <property type="match status" value="1"/>
</dbReference>
<proteinExistence type="predicted"/>
<evidence type="ECO:0000256" key="1">
    <source>
        <dbReference type="SAM" id="MobiDB-lite"/>
    </source>
</evidence>
<evidence type="ECO:0000256" key="2">
    <source>
        <dbReference type="SAM" id="SignalP"/>
    </source>
</evidence>
<evidence type="ECO:0000313" key="4">
    <source>
        <dbReference type="Proteomes" id="UP001523369"/>
    </source>
</evidence>
<feature type="signal peptide" evidence="2">
    <location>
        <begin position="1"/>
        <end position="20"/>
    </location>
</feature>
<name>A0ABT1DYF3_9ACTN</name>
<feature type="chain" id="PRO_5046702689" description="Lipoprotein" evidence="2">
    <location>
        <begin position="21"/>
        <end position="166"/>
    </location>
</feature>
<dbReference type="RefSeq" id="WP_253241918.1">
    <property type="nucleotide sequence ID" value="NZ_JAMYJR010000040.1"/>
</dbReference>
<comment type="caution">
    <text evidence="3">The sequence shown here is derived from an EMBL/GenBank/DDBJ whole genome shotgun (WGS) entry which is preliminary data.</text>
</comment>
<dbReference type="Proteomes" id="UP001523369">
    <property type="component" value="Unassembled WGS sequence"/>
</dbReference>
<keyword evidence="2" id="KW-0732">Signal</keyword>
<keyword evidence="4" id="KW-1185">Reference proteome</keyword>
<reference evidence="3 4" key="1">
    <citation type="submission" date="2022-06" db="EMBL/GenBank/DDBJ databases">
        <title>New Species of the Genus Actinoplanes, ActinopZanes ferrugineus.</title>
        <authorList>
            <person name="Ding P."/>
        </authorList>
    </citation>
    <scope>NUCLEOTIDE SEQUENCE [LARGE SCALE GENOMIC DNA]</scope>
    <source>
        <strain evidence="3 4">TRM88003</strain>
    </source>
</reference>
<organism evidence="3 4">
    <name type="scientific">Paractinoplanes aksuensis</name>
    <dbReference type="NCBI Taxonomy" id="2939490"/>
    <lineage>
        <taxon>Bacteria</taxon>
        <taxon>Bacillati</taxon>
        <taxon>Actinomycetota</taxon>
        <taxon>Actinomycetes</taxon>
        <taxon>Micromonosporales</taxon>
        <taxon>Micromonosporaceae</taxon>
        <taxon>Paractinoplanes</taxon>
    </lineage>
</organism>